<evidence type="ECO:0000256" key="10">
    <source>
        <dbReference type="ARBA" id="ARBA00049494"/>
    </source>
</evidence>
<dbReference type="GO" id="GO:0003919">
    <property type="term" value="F:FMN adenylyltransferase activity"/>
    <property type="evidence" value="ECO:0007669"/>
    <property type="project" value="UniProtKB-EC"/>
</dbReference>
<feature type="domain" description="FAD synthetase" evidence="11">
    <location>
        <begin position="17"/>
        <end position="159"/>
    </location>
</feature>
<dbReference type="NCBIfam" id="NF045965">
    <property type="entry name" value="RibF_rel"/>
    <property type="match status" value="1"/>
</dbReference>
<dbReference type="UniPathway" id="UPA00277">
    <property type="reaction ID" value="UER00407"/>
</dbReference>
<dbReference type="GO" id="GO:0005524">
    <property type="term" value="F:ATP binding"/>
    <property type="evidence" value="ECO:0007669"/>
    <property type="project" value="UniProtKB-KW"/>
</dbReference>
<dbReference type="SUPFAM" id="SSF52374">
    <property type="entry name" value="Nucleotidylyl transferase"/>
    <property type="match status" value="1"/>
</dbReference>
<evidence type="ECO:0000256" key="6">
    <source>
        <dbReference type="ARBA" id="ARBA00022695"/>
    </source>
</evidence>
<dbReference type="Gene3D" id="3.40.50.620">
    <property type="entry name" value="HUPs"/>
    <property type="match status" value="1"/>
</dbReference>
<name>F9UKK3_9BACT</name>
<keyword evidence="9" id="KW-0067">ATP-binding</keyword>
<keyword evidence="6" id="KW-0548">Nucleotidyltransferase</keyword>
<evidence type="ECO:0000256" key="7">
    <source>
        <dbReference type="ARBA" id="ARBA00022741"/>
    </source>
</evidence>
<evidence type="ECO:0000313" key="13">
    <source>
        <dbReference type="Proteomes" id="UP000004978"/>
    </source>
</evidence>
<accession>F9UKK3</accession>
<dbReference type="GO" id="GO:0006747">
    <property type="term" value="P:FAD biosynthetic process"/>
    <property type="evidence" value="ECO:0007669"/>
    <property type="project" value="UniProtKB-UniPathway"/>
</dbReference>
<dbReference type="NCBIfam" id="NF005518">
    <property type="entry name" value="PRK07143.1"/>
    <property type="match status" value="1"/>
</dbReference>
<dbReference type="EC" id="2.7.7.2" evidence="2"/>
<dbReference type="InterPro" id="IPR014729">
    <property type="entry name" value="Rossmann-like_a/b/a_fold"/>
</dbReference>
<evidence type="ECO:0000259" key="11">
    <source>
        <dbReference type="Pfam" id="PF06574"/>
    </source>
</evidence>
<keyword evidence="13" id="KW-1185">Reference proteome</keyword>
<comment type="pathway">
    <text evidence="1">Cofactor biosynthesis; FAD biosynthesis; FAD from FMN: step 1/1.</text>
</comment>
<keyword evidence="4" id="KW-0288">FMN</keyword>
<reference evidence="12 13" key="1">
    <citation type="journal article" date="2013" name="Genome Announc.">
        <title>Genome Sequence of Mycoplasma columbinum Strain SF7.</title>
        <authorList>
            <person name="Guo Z."/>
            <person name="Xu X."/>
            <person name="Zheng Q."/>
            <person name="Li T."/>
            <person name="Kuang S."/>
            <person name="Zhang Z."/>
            <person name="Chen Y."/>
            <person name="Lu X."/>
            <person name="Zhou R."/>
            <person name="Bi D."/>
            <person name="Jin H."/>
        </authorList>
    </citation>
    <scope>NUCLEOTIDE SEQUENCE [LARGE SCALE GENOMIC DNA]</scope>
    <source>
        <strain evidence="12 13">SF7</strain>
    </source>
</reference>
<evidence type="ECO:0000313" key="12">
    <source>
        <dbReference type="EMBL" id="EGV00208.1"/>
    </source>
</evidence>
<evidence type="ECO:0000256" key="1">
    <source>
        <dbReference type="ARBA" id="ARBA00004726"/>
    </source>
</evidence>
<dbReference type="STRING" id="1037410.MCSF7_02081"/>
<gene>
    <name evidence="12" type="ORF">MCSF7_02081</name>
</gene>
<dbReference type="RefSeq" id="WP_006608821.1">
    <property type="nucleotide sequence ID" value="NZ_AFXA01000011.1"/>
</dbReference>
<evidence type="ECO:0000256" key="4">
    <source>
        <dbReference type="ARBA" id="ARBA00022643"/>
    </source>
</evidence>
<organism evidence="12 13">
    <name type="scientific">Mycoplasmopsis columbina SF7</name>
    <dbReference type="NCBI Taxonomy" id="1037410"/>
    <lineage>
        <taxon>Bacteria</taxon>
        <taxon>Bacillati</taxon>
        <taxon>Mycoplasmatota</taxon>
        <taxon>Mycoplasmoidales</taxon>
        <taxon>Metamycoplasmataceae</taxon>
        <taxon>Mycoplasmopsis</taxon>
    </lineage>
</organism>
<evidence type="ECO:0000256" key="2">
    <source>
        <dbReference type="ARBA" id="ARBA00012393"/>
    </source>
</evidence>
<evidence type="ECO:0000256" key="9">
    <source>
        <dbReference type="ARBA" id="ARBA00022840"/>
    </source>
</evidence>
<keyword evidence="8" id="KW-0274">FAD</keyword>
<protein>
    <recommendedName>
        <fullName evidence="2">FAD synthase</fullName>
        <ecNumber evidence="2">2.7.7.2</ecNumber>
    </recommendedName>
</protein>
<dbReference type="Proteomes" id="UP000004978">
    <property type="component" value="Unassembled WGS sequence"/>
</dbReference>
<dbReference type="AlphaFoldDB" id="F9UKK3"/>
<evidence type="ECO:0000256" key="3">
    <source>
        <dbReference type="ARBA" id="ARBA00022630"/>
    </source>
</evidence>
<sequence length="296" mass="34537">MSLTIYTLDNQPKFNNPIYILGAFESFHLGHWKLLEKAYELNNNKDSDIVLVFFQDCQNLPKNQDQILTDLNFRLQSFANLNLKYALSLNYNEIKSFTHEYFINSLVAKQSNFKFVIGEDFKFGFKAQGSAKWLAKVYGDNLVFPVEPIKKDQKKISTSFLKECVENGEIELLNSLNTFKYGFSINLKNTKMNENNNLVILKNPILTPLKEGIYIVNIEIDQFTYYGLINYGFSDFFELMFFDVKLRSDLVFNEVNSKIRVILLKNLRFFIDKSDSINKADLIHGKNFFIEMNKNS</sequence>
<comment type="caution">
    <text evidence="12">The sequence shown here is derived from an EMBL/GenBank/DDBJ whole genome shotgun (WGS) entry which is preliminary data.</text>
</comment>
<comment type="catalytic activity">
    <reaction evidence="10">
        <text>FMN + ATP + H(+) = FAD + diphosphate</text>
        <dbReference type="Rhea" id="RHEA:17237"/>
        <dbReference type="ChEBI" id="CHEBI:15378"/>
        <dbReference type="ChEBI" id="CHEBI:30616"/>
        <dbReference type="ChEBI" id="CHEBI:33019"/>
        <dbReference type="ChEBI" id="CHEBI:57692"/>
        <dbReference type="ChEBI" id="CHEBI:58210"/>
        <dbReference type="EC" id="2.7.7.2"/>
    </reaction>
</comment>
<dbReference type="eggNOG" id="COG0196">
    <property type="taxonomic scope" value="Bacteria"/>
</dbReference>
<dbReference type="InterPro" id="IPR015864">
    <property type="entry name" value="FAD_synthase"/>
</dbReference>
<keyword evidence="3" id="KW-0285">Flavoprotein</keyword>
<evidence type="ECO:0000256" key="5">
    <source>
        <dbReference type="ARBA" id="ARBA00022679"/>
    </source>
</evidence>
<proteinExistence type="predicted"/>
<evidence type="ECO:0000256" key="8">
    <source>
        <dbReference type="ARBA" id="ARBA00022827"/>
    </source>
</evidence>
<dbReference type="EMBL" id="AFXA01000011">
    <property type="protein sequence ID" value="EGV00208.1"/>
    <property type="molecule type" value="Genomic_DNA"/>
</dbReference>
<dbReference type="GO" id="GO:0009231">
    <property type="term" value="P:riboflavin biosynthetic process"/>
    <property type="evidence" value="ECO:0007669"/>
    <property type="project" value="InterPro"/>
</dbReference>
<keyword evidence="5" id="KW-0808">Transferase</keyword>
<keyword evidence="7" id="KW-0547">Nucleotide-binding</keyword>
<dbReference type="Pfam" id="PF06574">
    <property type="entry name" value="FAD_syn"/>
    <property type="match status" value="1"/>
</dbReference>